<dbReference type="EMBL" id="LR216287">
    <property type="protein sequence ID" value="VFJ14780.1"/>
    <property type="molecule type" value="Genomic_DNA"/>
</dbReference>
<dbReference type="PROSITE" id="PS51819">
    <property type="entry name" value="VOC"/>
    <property type="match status" value="1"/>
</dbReference>
<accession>A0A484ICF1</accession>
<evidence type="ECO:0000313" key="2">
    <source>
        <dbReference type="EMBL" id="VFJ14780.1"/>
    </source>
</evidence>
<dbReference type="SUPFAM" id="SSF54593">
    <property type="entry name" value="Glyoxalase/Bleomycin resistance protein/Dihydroxybiphenyl dioxygenase"/>
    <property type="match status" value="1"/>
</dbReference>
<dbReference type="InterPro" id="IPR029068">
    <property type="entry name" value="Glyas_Bleomycin-R_OHBP_Dase"/>
</dbReference>
<name>A0A484ICF1_9ARCH</name>
<proteinExistence type="predicted"/>
<dbReference type="KEGG" id="nfn:NFRAN_2458"/>
<dbReference type="AlphaFoldDB" id="A0A484ICF1"/>
<evidence type="ECO:0000313" key="3">
    <source>
        <dbReference type="Proteomes" id="UP000294299"/>
    </source>
</evidence>
<dbReference type="RefSeq" id="WP_134484894.1">
    <property type="nucleotide sequence ID" value="NZ_LR216287.1"/>
</dbReference>
<evidence type="ECO:0000259" key="1">
    <source>
        <dbReference type="PROSITE" id="PS51819"/>
    </source>
</evidence>
<dbReference type="InterPro" id="IPR037523">
    <property type="entry name" value="VOC_core"/>
</dbReference>
<sequence length="158" mass="17958">MDKAPVPIKGLFETHLTVSDLQRSIKFYREIIGLDLGLENSERQCAFFWIGRSKNSMLGLWSTQSIPIGLVLHVAFEVSLNDLLNTSRVLRSYGITPLSFFEQETDEPSVLCWIPAASIYFRDPDGHLIEYLALLNESPKPTPGVIPYSEWVTDRKNK</sequence>
<organism evidence="2 3">
    <name type="scientific">Candidatus Nitrosocosmicus franklandianus</name>
    <dbReference type="NCBI Taxonomy" id="1798806"/>
    <lineage>
        <taxon>Archaea</taxon>
        <taxon>Nitrososphaerota</taxon>
        <taxon>Nitrososphaeria</taxon>
        <taxon>Nitrososphaerales</taxon>
        <taxon>Nitrososphaeraceae</taxon>
        <taxon>Candidatus Nitrosocosmicus</taxon>
    </lineage>
</organism>
<protein>
    <submittedName>
        <fullName evidence="2">Glyoxalase</fullName>
    </submittedName>
</protein>
<dbReference type="InterPro" id="IPR004360">
    <property type="entry name" value="Glyas_Fos-R_dOase_dom"/>
</dbReference>
<dbReference type="OrthoDB" id="37941at2157"/>
<dbReference type="GeneID" id="39421654"/>
<gene>
    <name evidence="2" type="ORF">NFRAN_2458</name>
</gene>
<dbReference type="Gene3D" id="3.10.180.10">
    <property type="entry name" value="2,3-Dihydroxybiphenyl 1,2-Dioxygenase, domain 1"/>
    <property type="match status" value="1"/>
</dbReference>
<dbReference type="Pfam" id="PF00903">
    <property type="entry name" value="Glyoxalase"/>
    <property type="match status" value="1"/>
</dbReference>
<dbReference type="CDD" id="cd06587">
    <property type="entry name" value="VOC"/>
    <property type="match status" value="1"/>
</dbReference>
<dbReference type="Proteomes" id="UP000294299">
    <property type="component" value="Chromosome NFRAN"/>
</dbReference>
<reference evidence="2 3" key="1">
    <citation type="submission" date="2019-02" db="EMBL/GenBank/DDBJ databases">
        <authorList>
            <person name="Lehtovirta-Morley E L."/>
        </authorList>
    </citation>
    <scope>NUCLEOTIDE SEQUENCE [LARGE SCALE GENOMIC DNA]</scope>
    <source>
        <strain evidence="2">NFRAN1</strain>
    </source>
</reference>
<keyword evidence="3" id="KW-1185">Reference proteome</keyword>
<feature type="domain" description="VOC" evidence="1">
    <location>
        <begin position="10"/>
        <end position="134"/>
    </location>
</feature>